<comment type="caution">
    <text evidence="2">The sequence shown here is derived from an EMBL/GenBank/DDBJ whole genome shotgun (WGS) entry which is preliminary data.</text>
</comment>
<evidence type="ECO:0000259" key="1">
    <source>
        <dbReference type="Pfam" id="PF13467"/>
    </source>
</evidence>
<dbReference type="GO" id="GO:0003677">
    <property type="term" value="F:DNA binding"/>
    <property type="evidence" value="ECO:0007669"/>
    <property type="project" value="UniProtKB-KW"/>
</dbReference>
<evidence type="ECO:0000313" key="3">
    <source>
        <dbReference type="Proteomes" id="UP000781958"/>
    </source>
</evidence>
<protein>
    <submittedName>
        <fullName evidence="2">DNA-binding ribbon-helix-helix protein</fullName>
    </submittedName>
</protein>
<dbReference type="RefSeq" id="WP_209764301.1">
    <property type="nucleotide sequence ID" value="NZ_JAGINP010000002.1"/>
</dbReference>
<dbReference type="Proteomes" id="UP000781958">
    <property type="component" value="Unassembled WGS sequence"/>
</dbReference>
<dbReference type="InterPro" id="IPR027373">
    <property type="entry name" value="RHH_dom"/>
</dbReference>
<proteinExistence type="predicted"/>
<organism evidence="2 3">
    <name type="scientific">Azospirillum rugosum</name>
    <dbReference type="NCBI Taxonomy" id="416170"/>
    <lineage>
        <taxon>Bacteria</taxon>
        <taxon>Pseudomonadati</taxon>
        <taxon>Pseudomonadota</taxon>
        <taxon>Alphaproteobacteria</taxon>
        <taxon>Rhodospirillales</taxon>
        <taxon>Azospirillaceae</taxon>
        <taxon>Azospirillum</taxon>
    </lineage>
</organism>
<dbReference type="Gene3D" id="1.10.3990.20">
    <property type="entry name" value="protein bp1543"/>
    <property type="match status" value="1"/>
</dbReference>
<dbReference type="Pfam" id="PF13467">
    <property type="entry name" value="RHH_4"/>
    <property type="match status" value="1"/>
</dbReference>
<dbReference type="InterPro" id="IPR038268">
    <property type="entry name" value="RHH_sf"/>
</dbReference>
<evidence type="ECO:0000313" key="2">
    <source>
        <dbReference type="EMBL" id="MBP2291059.1"/>
    </source>
</evidence>
<gene>
    <name evidence="2" type="ORF">J2851_000801</name>
</gene>
<dbReference type="EMBL" id="JAGINP010000002">
    <property type="protein sequence ID" value="MBP2291059.1"/>
    <property type="molecule type" value="Genomic_DNA"/>
</dbReference>
<sequence length="199" mass="22019">MISRNITVNGRRTSVRLEPEVWKAFEDVARIERTTVNALASKIDLVRGDESLTAAIRAYLFSRLHDAFRALQALSGAFRAVDEAFQLTPAQVPAPPTVADESEMPYASPAVRRQMTRASDKKETSAAIIHALNAPMTLLNLYGALPDIPRSRVRGVLTQMVRAGTVIEIRNGRKRYRYVRSEVALAGNDECLLEPVMVG</sequence>
<keyword evidence="2" id="KW-0238">DNA-binding</keyword>
<keyword evidence="3" id="KW-1185">Reference proteome</keyword>
<reference evidence="2 3" key="1">
    <citation type="submission" date="2021-03" db="EMBL/GenBank/DDBJ databases">
        <title>Genomic Encyclopedia of Type Strains, Phase III (KMG-III): the genomes of soil and plant-associated and newly described type strains.</title>
        <authorList>
            <person name="Whitman W."/>
        </authorList>
    </citation>
    <scope>NUCLEOTIDE SEQUENCE [LARGE SCALE GENOMIC DNA]</scope>
    <source>
        <strain evidence="2 3">IMMIB AFH-6</strain>
    </source>
</reference>
<feature type="domain" description="Ribbon-helix-helix" evidence="1">
    <location>
        <begin position="2"/>
        <end position="62"/>
    </location>
</feature>
<accession>A0ABS4SER4</accession>
<name>A0ABS4SER4_9PROT</name>